<proteinExistence type="predicted"/>
<comment type="caution">
    <text evidence="1">The sequence shown here is derived from an EMBL/GenBank/DDBJ whole genome shotgun (WGS) entry which is preliminary data.</text>
</comment>
<accession>A0A3M7R6Q8</accession>
<sequence>MSMEIMWPLMFCCSLSKDTSTSALSAAFSLAMKPFRKPLSLGFLLRSRLASIDESSVRLRRCFTLDSLVHDFVLNKYLNKFLHLLPWTGADFLSLSKLGGRLSSSLGDFILLTIGSLWVLVAEWFTLLNSVELWLLSDGELDRLLLWRVSVLRRESMEMVEDFFWDILLNRFLNENRRDSLMVSVLSEFSRDLLTSRK</sequence>
<dbReference type="AlphaFoldDB" id="A0A3M7R6Q8"/>
<evidence type="ECO:0000313" key="1">
    <source>
        <dbReference type="EMBL" id="RNA19247.1"/>
    </source>
</evidence>
<name>A0A3M7R6Q8_BRAPC</name>
<gene>
    <name evidence="1" type="ORF">BpHYR1_048102</name>
</gene>
<reference evidence="1 2" key="1">
    <citation type="journal article" date="2018" name="Sci. Rep.">
        <title>Genomic signatures of local adaptation to the degree of environmental predictability in rotifers.</title>
        <authorList>
            <person name="Franch-Gras L."/>
            <person name="Hahn C."/>
            <person name="Garcia-Roger E.M."/>
            <person name="Carmona M.J."/>
            <person name="Serra M."/>
            <person name="Gomez A."/>
        </authorList>
    </citation>
    <scope>NUCLEOTIDE SEQUENCE [LARGE SCALE GENOMIC DNA]</scope>
    <source>
        <strain evidence="1">HYR1</strain>
    </source>
</reference>
<dbReference type="Proteomes" id="UP000276133">
    <property type="component" value="Unassembled WGS sequence"/>
</dbReference>
<protein>
    <submittedName>
        <fullName evidence="1">Uncharacterized protein</fullName>
    </submittedName>
</protein>
<organism evidence="1 2">
    <name type="scientific">Brachionus plicatilis</name>
    <name type="common">Marine rotifer</name>
    <name type="synonym">Brachionus muelleri</name>
    <dbReference type="NCBI Taxonomy" id="10195"/>
    <lineage>
        <taxon>Eukaryota</taxon>
        <taxon>Metazoa</taxon>
        <taxon>Spiralia</taxon>
        <taxon>Gnathifera</taxon>
        <taxon>Rotifera</taxon>
        <taxon>Eurotatoria</taxon>
        <taxon>Monogononta</taxon>
        <taxon>Pseudotrocha</taxon>
        <taxon>Ploima</taxon>
        <taxon>Brachionidae</taxon>
        <taxon>Brachionus</taxon>
    </lineage>
</organism>
<keyword evidence="2" id="KW-1185">Reference proteome</keyword>
<evidence type="ECO:0000313" key="2">
    <source>
        <dbReference type="Proteomes" id="UP000276133"/>
    </source>
</evidence>
<dbReference type="EMBL" id="REGN01004083">
    <property type="protein sequence ID" value="RNA19247.1"/>
    <property type="molecule type" value="Genomic_DNA"/>
</dbReference>